<dbReference type="PANTHER" id="PTHR42951">
    <property type="entry name" value="METALLO-BETA-LACTAMASE DOMAIN-CONTAINING"/>
    <property type="match status" value="1"/>
</dbReference>
<keyword evidence="3" id="KW-1185">Reference proteome</keyword>
<dbReference type="PANTHER" id="PTHR42951:SF14">
    <property type="entry name" value="METALLO-BETA-LACTAMASE SUPERFAMILY PROTEIN"/>
    <property type="match status" value="1"/>
</dbReference>
<evidence type="ECO:0000259" key="1">
    <source>
        <dbReference type="SMART" id="SM00849"/>
    </source>
</evidence>
<reference evidence="2 3" key="1">
    <citation type="submission" date="2014-03" db="EMBL/GenBank/DDBJ databases">
        <title>Genome sequence of Clostridium litorale W6, DSM 5388.</title>
        <authorList>
            <person name="Poehlein A."/>
            <person name="Jagirdar A."/>
            <person name="Khonsari B."/>
            <person name="Chibani C.M."/>
            <person name="Gutierrez Gutierrez D.A."/>
            <person name="Davydova E."/>
            <person name="Alghaithi H.S."/>
            <person name="Nair K.P."/>
            <person name="Dhamotharan K."/>
            <person name="Chandran L."/>
            <person name="G W."/>
            <person name="Daniel R."/>
        </authorList>
    </citation>
    <scope>NUCLEOTIDE SEQUENCE [LARGE SCALE GENOMIC DNA]</scope>
    <source>
        <strain evidence="2 3">W6</strain>
    </source>
</reference>
<keyword evidence="2" id="KW-0378">Hydrolase</keyword>
<dbReference type="GO" id="GO:0016787">
    <property type="term" value="F:hydrolase activity"/>
    <property type="evidence" value="ECO:0007669"/>
    <property type="project" value="UniProtKB-KW"/>
</dbReference>
<organism evidence="2 3">
    <name type="scientific">Peptoclostridium litorale DSM 5388</name>
    <dbReference type="NCBI Taxonomy" id="1121324"/>
    <lineage>
        <taxon>Bacteria</taxon>
        <taxon>Bacillati</taxon>
        <taxon>Bacillota</taxon>
        <taxon>Clostridia</taxon>
        <taxon>Peptostreptococcales</taxon>
        <taxon>Peptoclostridiaceae</taxon>
        <taxon>Peptoclostridium</taxon>
    </lineage>
</organism>
<dbReference type="STRING" id="1121324.CLIT_10c03950"/>
<accession>A0A069RFV6</accession>
<name>A0A069RFV6_PEPLI</name>
<dbReference type="InterPro" id="IPR001279">
    <property type="entry name" value="Metallo-B-lactamas"/>
</dbReference>
<dbReference type="CDD" id="cd07743">
    <property type="entry name" value="metallo-hydrolase-like_MBL-fold"/>
    <property type="match status" value="1"/>
</dbReference>
<dbReference type="Pfam" id="PF00753">
    <property type="entry name" value="Lactamase_B"/>
    <property type="match status" value="1"/>
</dbReference>
<gene>
    <name evidence="2" type="ORF">CLIT_10c03950</name>
</gene>
<evidence type="ECO:0000313" key="2">
    <source>
        <dbReference type="EMBL" id="KDR95668.1"/>
    </source>
</evidence>
<sequence length="300" mass="34104">MNMEKIAGHSYYIRGGTNTGVYLFKDKYALIVDPGLTNSKGHRIIKHFEENGIRARAIVLTHEHYDHYGASCVITDHFTGALTYSSNQAKIFIENPHIFSSYVYGGRTNNVLEKSFSQKGAGMLVDDTLSEGQLKIGEKKFEIHSLPGHSPGHIGISTEDKVLYLGDSLFNESILRKYKLPFLFDIGAQLESLEKMKTIDFEHCVLAHEKALLQREEALKLIDINKSEILSYLGQAVEFLNSPMTREDLVKDIIEYNDMEIEYKQYYFTSATVGSMISYLLDRDVIGYEIEGGGMYYYKK</sequence>
<dbReference type="InterPro" id="IPR036866">
    <property type="entry name" value="RibonucZ/Hydroxyglut_hydro"/>
</dbReference>
<dbReference type="SMART" id="SM00849">
    <property type="entry name" value="Lactamase_B"/>
    <property type="match status" value="1"/>
</dbReference>
<protein>
    <submittedName>
        <fullName evidence="2">Putative zinc metallohydrolase, glyoxalase II family</fullName>
    </submittedName>
</protein>
<feature type="domain" description="Metallo-beta-lactamase" evidence="1">
    <location>
        <begin position="18"/>
        <end position="208"/>
    </location>
</feature>
<dbReference type="Proteomes" id="UP000027946">
    <property type="component" value="Unassembled WGS sequence"/>
</dbReference>
<comment type="caution">
    <text evidence="2">The sequence shown here is derived from an EMBL/GenBank/DDBJ whole genome shotgun (WGS) entry which is preliminary data.</text>
</comment>
<dbReference type="Gene3D" id="3.60.15.10">
    <property type="entry name" value="Ribonuclease Z/Hydroxyacylglutathione hydrolase-like"/>
    <property type="match status" value="1"/>
</dbReference>
<dbReference type="eggNOG" id="COG0491">
    <property type="taxonomic scope" value="Bacteria"/>
</dbReference>
<dbReference type="InterPro" id="IPR050855">
    <property type="entry name" value="NDM-1-like"/>
</dbReference>
<dbReference type="SUPFAM" id="SSF56281">
    <property type="entry name" value="Metallo-hydrolase/oxidoreductase"/>
    <property type="match status" value="1"/>
</dbReference>
<evidence type="ECO:0000313" key="3">
    <source>
        <dbReference type="Proteomes" id="UP000027946"/>
    </source>
</evidence>
<dbReference type="EMBL" id="JJMM01000010">
    <property type="protein sequence ID" value="KDR95668.1"/>
    <property type="molecule type" value="Genomic_DNA"/>
</dbReference>
<dbReference type="OrthoDB" id="11380at2"/>
<dbReference type="AlphaFoldDB" id="A0A069RFV6"/>
<proteinExistence type="predicted"/>